<dbReference type="InterPro" id="IPR012944">
    <property type="entry name" value="SusD_RagB_dom"/>
</dbReference>
<dbReference type="Gene3D" id="1.25.40.390">
    <property type="match status" value="1"/>
</dbReference>
<dbReference type="SUPFAM" id="SSF48452">
    <property type="entry name" value="TPR-like"/>
    <property type="match status" value="1"/>
</dbReference>
<dbReference type="EMBL" id="CP010429">
    <property type="protein sequence ID" value="AKD58244.1"/>
    <property type="molecule type" value="Genomic_DNA"/>
</dbReference>
<evidence type="ECO:0000256" key="5">
    <source>
        <dbReference type="ARBA" id="ARBA00023237"/>
    </source>
</evidence>
<evidence type="ECO:0000256" key="2">
    <source>
        <dbReference type="ARBA" id="ARBA00006275"/>
    </source>
</evidence>
<comment type="subcellular location">
    <subcellularLocation>
        <location evidence="1">Cell outer membrane</location>
    </subcellularLocation>
</comment>
<dbReference type="RefSeq" id="WP_046578834.1">
    <property type="nucleotide sequence ID" value="NZ_CP010429.1"/>
</dbReference>
<gene>
    <name evidence="7" type="ORF">SD10_28470</name>
</gene>
<evidence type="ECO:0000313" key="8">
    <source>
        <dbReference type="Proteomes" id="UP000033054"/>
    </source>
</evidence>
<protein>
    <submittedName>
        <fullName evidence="7">Glycan metabolism protein</fullName>
    </submittedName>
</protein>
<evidence type="ECO:0000313" key="7">
    <source>
        <dbReference type="EMBL" id="AKD58244.1"/>
    </source>
</evidence>
<dbReference type="Pfam" id="PF07980">
    <property type="entry name" value="SusD_RagB"/>
    <property type="match status" value="1"/>
</dbReference>
<reference evidence="7 8" key="1">
    <citation type="journal article" date="2014" name="Curr. Microbiol.">
        <title>Spirosoma radiotolerans sp. nov., a gamma-radiation-resistant bacterium isolated from gamma ray-irradiated soil.</title>
        <authorList>
            <person name="Lee J.J."/>
            <person name="Srinivasan S."/>
            <person name="Lim S."/>
            <person name="Joe M."/>
            <person name="Im S."/>
            <person name="Bae S.I."/>
            <person name="Park K.R."/>
            <person name="Han J.H."/>
            <person name="Park S.H."/>
            <person name="Joo B.M."/>
            <person name="Park S.J."/>
            <person name="Kim M.K."/>
        </authorList>
    </citation>
    <scope>NUCLEOTIDE SEQUENCE [LARGE SCALE GENOMIC DNA]</scope>
    <source>
        <strain evidence="7 8">DG5A</strain>
    </source>
</reference>
<dbReference type="GO" id="GO:0009279">
    <property type="term" value="C:cell outer membrane"/>
    <property type="evidence" value="ECO:0007669"/>
    <property type="project" value="UniProtKB-SubCell"/>
</dbReference>
<keyword evidence="5" id="KW-0998">Cell outer membrane</keyword>
<keyword evidence="3" id="KW-0732">Signal</keyword>
<evidence type="ECO:0000256" key="4">
    <source>
        <dbReference type="ARBA" id="ARBA00023136"/>
    </source>
</evidence>
<dbReference type="OrthoDB" id="9783641at2"/>
<organism evidence="7 8">
    <name type="scientific">Spirosoma radiotolerans</name>
    <dbReference type="NCBI Taxonomy" id="1379870"/>
    <lineage>
        <taxon>Bacteria</taxon>
        <taxon>Pseudomonadati</taxon>
        <taxon>Bacteroidota</taxon>
        <taxon>Cytophagia</taxon>
        <taxon>Cytophagales</taxon>
        <taxon>Cytophagaceae</taxon>
        <taxon>Spirosoma</taxon>
    </lineage>
</organism>
<dbReference type="AlphaFoldDB" id="A0A0E3ZZJ1"/>
<dbReference type="Proteomes" id="UP000033054">
    <property type="component" value="Chromosome"/>
</dbReference>
<keyword evidence="4" id="KW-0472">Membrane</keyword>
<dbReference type="KEGG" id="srd:SD10_28470"/>
<feature type="domain" description="RagB/SusD" evidence="6">
    <location>
        <begin position="406"/>
        <end position="531"/>
    </location>
</feature>
<name>A0A0E3ZZJ1_9BACT</name>
<evidence type="ECO:0000256" key="1">
    <source>
        <dbReference type="ARBA" id="ARBA00004442"/>
    </source>
</evidence>
<keyword evidence="8" id="KW-1185">Reference proteome</keyword>
<evidence type="ECO:0000259" key="6">
    <source>
        <dbReference type="Pfam" id="PF07980"/>
    </source>
</evidence>
<evidence type="ECO:0000256" key="3">
    <source>
        <dbReference type="ARBA" id="ARBA00022729"/>
    </source>
</evidence>
<comment type="similarity">
    <text evidence="2">Belongs to the SusD family.</text>
</comment>
<accession>A0A0E3ZZJ1</accession>
<dbReference type="InterPro" id="IPR011990">
    <property type="entry name" value="TPR-like_helical_dom_sf"/>
</dbReference>
<sequence>MNVSKYQTIGILTATLLVGSFGINGCTNLDDKVFGSLSSTDATLGAVTLDPTATLQGAYQALNPIANSQGRAYALEEHPSDEMMGPTRGTDWDDFGVWRKLHQHTWDSQHTEVLNAWNDLNTGAFRASQAVYAAGSNQTLVAQAKFLRGFFTSYIVDLFGRTPVRQVTDAADANPAVLSRQAASNFVISDLRAAFNGLPTYTTATANVATKEAAATMLAKMYLNRAVYNQDPKSPAGPYTFAKADMDSAVYFANQVISSAKFALTAKGKYFDNFHWDNDARSQELIFTIQNTATAQPGSVQNRYFMTEHYNQYIGAWNGFTTLADFYNSFEAADERRGASPSDLTPQTGMTAGFQVGQQYGAPAKGSTALVPLKDRSGNPLVFTPAVNIALANEVAGIRVIKYLPNPLTYNNPTNDYVLLRYADVLLMKAEAIARGGTDPQGQTAAGIVNSVRTTRGASTLSTVDLPAILAERGRELYWEGWRRSDQIRFGVFTNPVDQRPTKSPDTAVLFPFPQQAIDSNPNLQPQNAGY</sequence>
<dbReference type="PATRIC" id="fig|1379870.5.peg.6141"/>
<dbReference type="STRING" id="1379870.SD10_28470"/>
<dbReference type="HOGENOM" id="CLU_015553_1_2_10"/>
<proteinExistence type="inferred from homology"/>